<dbReference type="SUPFAM" id="SSF53850">
    <property type="entry name" value="Periplasmic binding protein-like II"/>
    <property type="match status" value="1"/>
</dbReference>
<evidence type="ECO:0000256" key="3">
    <source>
        <dbReference type="SAM" id="SignalP"/>
    </source>
</evidence>
<dbReference type="RefSeq" id="WP_318644960.1">
    <property type="nucleotide sequence ID" value="NZ_CP137892.1"/>
</dbReference>
<gene>
    <name evidence="5" type="ORF">SBP02_03125</name>
</gene>
<evidence type="ECO:0000256" key="1">
    <source>
        <dbReference type="ARBA" id="ARBA00010333"/>
    </source>
</evidence>
<dbReference type="PANTHER" id="PTHR35936:SF35">
    <property type="entry name" value="L-CYSTINE-BINDING PROTEIN TCYJ"/>
    <property type="match status" value="1"/>
</dbReference>
<protein>
    <submittedName>
        <fullName evidence="5">Transporter substrate-binding domain-containing protein</fullName>
    </submittedName>
</protein>
<dbReference type="EMBL" id="CP137892">
    <property type="protein sequence ID" value="WPC05769.1"/>
    <property type="molecule type" value="Genomic_DNA"/>
</dbReference>
<dbReference type="Pfam" id="PF00497">
    <property type="entry name" value="SBP_bac_3"/>
    <property type="match status" value="1"/>
</dbReference>
<evidence type="ECO:0000313" key="6">
    <source>
        <dbReference type="Proteomes" id="UP001305928"/>
    </source>
</evidence>
<accession>A0ABZ0PZ97</accession>
<dbReference type="InterPro" id="IPR001638">
    <property type="entry name" value="Solute-binding_3/MltF_N"/>
</dbReference>
<dbReference type="SMART" id="SM00062">
    <property type="entry name" value="PBPb"/>
    <property type="match status" value="1"/>
</dbReference>
<keyword evidence="6" id="KW-1185">Reference proteome</keyword>
<keyword evidence="2 3" id="KW-0732">Signal</keyword>
<name>A0ABZ0PZ97_9PSED</name>
<dbReference type="Proteomes" id="UP001305928">
    <property type="component" value="Chromosome"/>
</dbReference>
<sequence length="241" mass="27459">MRLLLCCLLLALCAPSLAEPWQVVGDKQFAPYSYVAPDDDAPLGLDVELVDAVLQAAGVDYHLRLYPWLRVKAMLERGEATMAFQFAGTPERRAQYRLVGPLRTGTTVFMTTSKTALEDWRQLSDLAPYRIGQVEGYAYETAFDRAELRRDAIAQTPRQLVAMLLAGRFDVIVGDRTQLLYFARELNAEQRVRVLPQPLVEMPRYVAFGQEDQQRADLFADALERLRSTGELEAIHRRWEH</sequence>
<feature type="chain" id="PRO_5047392328" evidence="3">
    <location>
        <begin position="19"/>
        <end position="241"/>
    </location>
</feature>
<organism evidence="5 6">
    <name type="scientific">Pseudomonas benzenivorans</name>
    <dbReference type="NCBI Taxonomy" id="556533"/>
    <lineage>
        <taxon>Bacteria</taxon>
        <taxon>Pseudomonadati</taxon>
        <taxon>Pseudomonadota</taxon>
        <taxon>Gammaproteobacteria</taxon>
        <taxon>Pseudomonadales</taxon>
        <taxon>Pseudomonadaceae</taxon>
        <taxon>Pseudomonas</taxon>
    </lineage>
</organism>
<reference evidence="5 6" key="1">
    <citation type="submission" date="2023-11" db="EMBL/GenBank/DDBJ databases">
        <title>Complete genome of Pseudomonas benzenivorans BA3361.</title>
        <authorList>
            <person name="Shin S.Y."/>
            <person name="Song J."/>
            <person name="Kang H."/>
        </authorList>
    </citation>
    <scope>NUCLEOTIDE SEQUENCE [LARGE SCALE GENOMIC DNA]</scope>
    <source>
        <strain evidence="5 6">HNIBRBA3361</strain>
    </source>
</reference>
<dbReference type="Gene3D" id="3.40.190.10">
    <property type="entry name" value="Periplasmic binding protein-like II"/>
    <property type="match status" value="2"/>
</dbReference>
<feature type="signal peptide" evidence="3">
    <location>
        <begin position="1"/>
        <end position="18"/>
    </location>
</feature>
<comment type="similarity">
    <text evidence="1">Belongs to the bacterial solute-binding protein 3 family.</text>
</comment>
<evidence type="ECO:0000256" key="2">
    <source>
        <dbReference type="ARBA" id="ARBA00022729"/>
    </source>
</evidence>
<evidence type="ECO:0000313" key="5">
    <source>
        <dbReference type="EMBL" id="WPC05769.1"/>
    </source>
</evidence>
<evidence type="ECO:0000259" key="4">
    <source>
        <dbReference type="SMART" id="SM00062"/>
    </source>
</evidence>
<proteinExistence type="inferred from homology"/>
<dbReference type="PANTHER" id="PTHR35936">
    <property type="entry name" value="MEMBRANE-BOUND LYTIC MUREIN TRANSGLYCOSYLASE F"/>
    <property type="match status" value="1"/>
</dbReference>
<feature type="domain" description="Solute-binding protein family 3/N-terminal" evidence="4">
    <location>
        <begin position="23"/>
        <end position="241"/>
    </location>
</feature>